<feature type="transmembrane region" description="Helical" evidence="1">
    <location>
        <begin position="153"/>
        <end position="172"/>
    </location>
</feature>
<dbReference type="Proteomes" id="UP000245263">
    <property type="component" value="Chromosome 1"/>
</dbReference>
<evidence type="ECO:0000259" key="2">
    <source>
        <dbReference type="PROSITE" id="PS50125"/>
    </source>
</evidence>
<keyword evidence="1" id="KW-0472">Membrane</keyword>
<feature type="domain" description="Guanylate cyclase" evidence="2">
    <location>
        <begin position="409"/>
        <end position="535"/>
    </location>
</feature>
<gene>
    <name evidence="3" type="ORF">LPTSP3_g05150</name>
</gene>
<feature type="transmembrane region" description="Helical" evidence="1">
    <location>
        <begin position="244"/>
        <end position="266"/>
    </location>
</feature>
<dbReference type="InterPro" id="IPR011623">
    <property type="entry name" value="7TMR_DISM_rcpt_extracell_dom1"/>
</dbReference>
<dbReference type="Gene3D" id="3.30.70.1230">
    <property type="entry name" value="Nucleotide cyclase"/>
    <property type="match status" value="1"/>
</dbReference>
<dbReference type="Pfam" id="PF07695">
    <property type="entry name" value="7TMR-DISM_7TM"/>
    <property type="match status" value="1"/>
</dbReference>
<feature type="transmembrane region" description="Helical" evidence="1">
    <location>
        <begin position="207"/>
        <end position="232"/>
    </location>
</feature>
<dbReference type="InterPro" id="IPR050697">
    <property type="entry name" value="Adenylyl/Guanylyl_Cyclase_3/4"/>
</dbReference>
<dbReference type="PROSITE" id="PS50125">
    <property type="entry name" value="GUANYLATE_CYCLASE_2"/>
    <property type="match status" value="1"/>
</dbReference>
<feature type="transmembrane region" description="Helical" evidence="1">
    <location>
        <begin position="272"/>
        <end position="290"/>
    </location>
</feature>
<evidence type="ECO:0000313" key="4">
    <source>
        <dbReference type="Proteomes" id="UP000245263"/>
    </source>
</evidence>
<evidence type="ECO:0000313" key="3">
    <source>
        <dbReference type="EMBL" id="BDA77585.1"/>
    </source>
</evidence>
<reference evidence="3 4" key="1">
    <citation type="submission" date="2021-08" db="EMBL/GenBank/DDBJ databases">
        <title>Complete genome sequence of Leptospira kobayashii strain E30.</title>
        <authorList>
            <person name="Nakao R."/>
            <person name="Nakamura S."/>
            <person name="Masuzawa T."/>
            <person name="Koizumi N."/>
        </authorList>
    </citation>
    <scope>NUCLEOTIDE SEQUENCE [LARGE SCALE GENOMIC DNA]</scope>
    <source>
        <strain evidence="3 4">E30</strain>
    </source>
</reference>
<keyword evidence="4" id="KW-1185">Reference proteome</keyword>
<dbReference type="Pfam" id="PF00211">
    <property type="entry name" value="Guanylate_cyc"/>
    <property type="match status" value="1"/>
</dbReference>
<keyword evidence="1" id="KW-0812">Transmembrane</keyword>
<feature type="transmembrane region" description="Helical" evidence="1">
    <location>
        <begin position="302"/>
        <end position="324"/>
    </location>
</feature>
<accession>A0ABM7UGI3</accession>
<protein>
    <recommendedName>
        <fullName evidence="2">Guanylate cyclase domain-containing protein</fullName>
    </recommendedName>
</protein>
<feature type="transmembrane region" description="Helical" evidence="1">
    <location>
        <begin position="179"/>
        <end position="195"/>
    </location>
</feature>
<dbReference type="InterPro" id="IPR029787">
    <property type="entry name" value="Nucleotide_cyclase"/>
</dbReference>
<feature type="transmembrane region" description="Helical" evidence="1">
    <location>
        <begin position="330"/>
        <end position="351"/>
    </location>
</feature>
<organism evidence="3 4">
    <name type="scientific">Leptospira kobayashii</name>
    <dbReference type="NCBI Taxonomy" id="1917830"/>
    <lineage>
        <taxon>Bacteria</taxon>
        <taxon>Pseudomonadati</taxon>
        <taxon>Spirochaetota</taxon>
        <taxon>Spirochaetia</taxon>
        <taxon>Leptospirales</taxon>
        <taxon>Leptospiraceae</taxon>
        <taxon>Leptospira</taxon>
    </lineage>
</organism>
<proteinExistence type="predicted"/>
<dbReference type="EMBL" id="AP025028">
    <property type="protein sequence ID" value="BDA77585.1"/>
    <property type="molecule type" value="Genomic_DNA"/>
</dbReference>
<dbReference type="CDD" id="cd07302">
    <property type="entry name" value="CHD"/>
    <property type="match status" value="1"/>
</dbReference>
<dbReference type="InterPro" id="IPR001054">
    <property type="entry name" value="A/G_cyclase"/>
</dbReference>
<name>A0ABM7UGI3_9LEPT</name>
<keyword evidence="1" id="KW-1133">Transmembrane helix</keyword>
<dbReference type="PANTHER" id="PTHR43081">
    <property type="entry name" value="ADENYLATE CYCLASE, TERMINAL-DIFFERENTIATION SPECIFIC-RELATED"/>
    <property type="match status" value="1"/>
</dbReference>
<dbReference type="PANTHER" id="PTHR43081:SF1">
    <property type="entry name" value="ADENYLATE CYCLASE, TERMINAL-DIFFERENTIATION SPECIFIC"/>
    <property type="match status" value="1"/>
</dbReference>
<evidence type="ECO:0000256" key="1">
    <source>
        <dbReference type="SAM" id="Phobius"/>
    </source>
</evidence>
<sequence length="661" mass="74695">MEGDWEFYPKEILSHGNSVATSKSYFRVPGLWNDSPVSSSLSDGIGFATYKLEVILPPEEARYVVYVPEQRTAYRLYLTEKVGVQSGIPGSLALSSYPSLQGQSVSITAKDKLTFVLFVSNFHHREGGTLSPPLIGTGEAVQGYAFANGTIDLALTGAIFMFGIYHFIIFFYRNKQKEAFFFGLFCLVFAVRILFTGNKTIYAVTPAIPWDLMIFMEYASVFVLATLFLWFVEGLFPRFISINLIKTISAVVIFHLILFLILKPLYYTRFEFVFQIFGLVLASLLLFRLVQMYNRGLPESGLFLFGYILLFAGFSIDILSAFLAEAELSVSHLTLFLFFGVQSSIITLRTARIFDKRKLLKEEFEKSNDIFIETNRFYEKFIPREFLTYLGKDSIENISLGDSNQREMTVLFADIWEYYDIIYSNPVEARILFTNSYLGRIGPNISNNNGFIDKYIGSAVMALFDGGIQDAVKAAEQIQWELEKYNVRRRGNGFIPLHAGIGIHSGETMLGIIGESERMESTVISDTVNLASRIQGLTKKYSARILISLTSLMLHEDLDNIPYRILDFVRVKGKKETVMIAEVLVAGIDTVSDKKIANKDLFESAIFDYERANFESALEGFKAVALDNPEDVAAEIYVKRTEYNLSAGVGEDWDGVSDWEK</sequence>
<dbReference type="SMART" id="SM00044">
    <property type="entry name" value="CYCc"/>
    <property type="match status" value="1"/>
</dbReference>
<dbReference type="SUPFAM" id="SSF55073">
    <property type="entry name" value="Nucleotide cyclase"/>
    <property type="match status" value="1"/>
</dbReference>